<protein>
    <submittedName>
        <fullName evidence="1">Uncharacterized protein</fullName>
    </submittedName>
</protein>
<proteinExistence type="predicted"/>
<reference evidence="1 2" key="1">
    <citation type="submission" date="2019-06" db="EMBL/GenBank/DDBJ databases">
        <title>A chromosome-scale genome assembly of the European perch, Perca fluviatilis.</title>
        <authorList>
            <person name="Roques C."/>
            <person name="Zahm M."/>
            <person name="Cabau C."/>
            <person name="Klopp C."/>
            <person name="Bouchez O."/>
            <person name="Donnadieu C."/>
            <person name="Kuhl H."/>
            <person name="Gislard M."/>
            <person name="Guendouz S."/>
            <person name="Journot L."/>
            <person name="Haffray P."/>
            <person name="Bestin A."/>
            <person name="Morvezen R."/>
            <person name="Feron R."/>
            <person name="Wen M."/>
            <person name="Jouanno E."/>
            <person name="Herpin A."/>
            <person name="Schartl M."/>
            <person name="Postlethwait J."/>
            <person name="Schaerlinger B."/>
            <person name="Chardard D."/>
            <person name="Lecocq T."/>
            <person name="Poncet C."/>
            <person name="Jaffrelo L."/>
            <person name="Lampietro C."/>
            <person name="Guiguen Y."/>
        </authorList>
    </citation>
    <scope>NUCLEOTIDE SEQUENCE [LARGE SCALE GENOMIC DNA]</scope>
    <source>
        <tissue evidence="1">Blood</tissue>
    </source>
</reference>
<organism evidence="1 2">
    <name type="scientific">Perca fluviatilis</name>
    <name type="common">European perch</name>
    <dbReference type="NCBI Taxonomy" id="8168"/>
    <lineage>
        <taxon>Eukaryota</taxon>
        <taxon>Metazoa</taxon>
        <taxon>Chordata</taxon>
        <taxon>Craniata</taxon>
        <taxon>Vertebrata</taxon>
        <taxon>Euteleostomi</taxon>
        <taxon>Actinopterygii</taxon>
        <taxon>Neopterygii</taxon>
        <taxon>Teleostei</taxon>
        <taxon>Neoteleostei</taxon>
        <taxon>Acanthomorphata</taxon>
        <taxon>Eupercaria</taxon>
        <taxon>Perciformes</taxon>
        <taxon>Percoidei</taxon>
        <taxon>Percidae</taxon>
        <taxon>Percinae</taxon>
        <taxon>Perca</taxon>
    </lineage>
</organism>
<evidence type="ECO:0000313" key="1">
    <source>
        <dbReference type="EMBL" id="KAF1393108.1"/>
    </source>
</evidence>
<evidence type="ECO:0000313" key="2">
    <source>
        <dbReference type="Proteomes" id="UP000465112"/>
    </source>
</evidence>
<dbReference type="AlphaFoldDB" id="A0A6A5FIV4"/>
<accession>A0A6A5FIV4</accession>
<dbReference type="Gene3D" id="3.30.360.10">
    <property type="entry name" value="Dihydrodipicolinate Reductase, domain 2"/>
    <property type="match status" value="1"/>
</dbReference>
<gene>
    <name evidence="1" type="ORF">PFLUV_G00035040</name>
</gene>
<comment type="caution">
    <text evidence="1">The sequence shown here is derived from an EMBL/GenBank/DDBJ whole genome shotgun (WGS) entry which is preliminary data.</text>
</comment>
<dbReference type="Proteomes" id="UP000465112">
    <property type="component" value="Chromosome 3"/>
</dbReference>
<keyword evidence="2" id="KW-1185">Reference proteome</keyword>
<sequence>MHRPTTLVVNDKERGYPLPEPCLPLYFTNSTGLRNETEEVRQCLLKGLEESPRMPQADSVLLTEIMD</sequence>
<name>A0A6A5FIV4_PERFL</name>
<dbReference type="EMBL" id="VHII01000003">
    <property type="protein sequence ID" value="KAF1393108.1"/>
    <property type="molecule type" value="Genomic_DNA"/>
</dbReference>